<dbReference type="PANTHER" id="PTHR34383:SF1">
    <property type="entry name" value="ADP-POLYPHOSPHATE PHOSPHOTRANSFERASE"/>
    <property type="match status" value="1"/>
</dbReference>
<dbReference type="EMBL" id="CP018800">
    <property type="protein sequence ID" value="ATX81498.1"/>
    <property type="molecule type" value="Genomic_DNA"/>
</dbReference>
<evidence type="ECO:0000256" key="5">
    <source>
        <dbReference type="SAM" id="MobiDB-lite"/>
    </source>
</evidence>
<evidence type="ECO:0000256" key="3">
    <source>
        <dbReference type="ARBA" id="ARBA00022777"/>
    </source>
</evidence>
<feature type="region of interest" description="Disordered" evidence="5">
    <location>
        <begin position="1"/>
        <end position="21"/>
    </location>
</feature>
<comment type="subunit">
    <text evidence="4">Homotetramer.</text>
</comment>
<dbReference type="RefSeq" id="WP_100264954.1">
    <property type="nucleotide sequence ID" value="NZ_CP018800.1"/>
</dbReference>
<dbReference type="AlphaFoldDB" id="A0A2K8L2F6"/>
<name>A0A2K8L2F6_9PROT</name>
<dbReference type="EC" id="2.7.4.-" evidence="4"/>
<dbReference type="InterPro" id="IPR027417">
    <property type="entry name" value="P-loop_NTPase"/>
</dbReference>
<dbReference type="SUPFAM" id="SSF52540">
    <property type="entry name" value="P-loop containing nucleoside triphosphate hydrolases"/>
    <property type="match status" value="1"/>
</dbReference>
<proteinExistence type="inferred from homology"/>
<reference evidence="7 8" key="1">
    <citation type="submission" date="2016-12" db="EMBL/GenBank/DDBJ databases">
        <title>Isolation and genomic insights into novel planktonic Zetaproteobacteria from stratified waters of the Chesapeake Bay.</title>
        <authorList>
            <person name="McAllister S.M."/>
            <person name="Kato S."/>
            <person name="Chan C.S."/>
            <person name="Chiu B.K."/>
            <person name="Field E.K."/>
        </authorList>
    </citation>
    <scope>NUCLEOTIDE SEQUENCE [LARGE SCALE GENOMIC DNA]</scope>
    <source>
        <strain evidence="7 8">CP-8</strain>
    </source>
</reference>
<dbReference type="InterPro" id="IPR022488">
    <property type="entry name" value="PPK2-related"/>
</dbReference>
<dbReference type="InterPro" id="IPR022486">
    <property type="entry name" value="PPK2_PA0141"/>
</dbReference>
<dbReference type="KEGG" id="mfn:Ga0123462_0628"/>
<dbReference type="Proteomes" id="UP000231637">
    <property type="component" value="Chromosome"/>
</dbReference>
<dbReference type="GO" id="GO:0008976">
    <property type="term" value="F:polyphosphate kinase activity"/>
    <property type="evidence" value="ECO:0007669"/>
    <property type="project" value="UniProtKB-UniRule"/>
</dbReference>
<organism evidence="7 8">
    <name type="scientific">Mariprofundus ferrinatatus</name>
    <dbReference type="NCBI Taxonomy" id="1921087"/>
    <lineage>
        <taxon>Bacteria</taxon>
        <taxon>Pseudomonadati</taxon>
        <taxon>Pseudomonadota</taxon>
        <taxon>Candidatius Mariprofundia</taxon>
        <taxon>Mariprofundales</taxon>
        <taxon>Mariprofundaceae</taxon>
        <taxon>Mariprofundus</taxon>
    </lineage>
</organism>
<keyword evidence="8" id="KW-1185">Reference proteome</keyword>
<feature type="domain" description="Polyphosphate kinase-2-related" evidence="6">
    <location>
        <begin position="49"/>
        <end position="268"/>
    </location>
</feature>
<comment type="similarity">
    <text evidence="1 4">Belongs to the polyphosphate kinase 2 (PPK2) family. Class I subfamily.</text>
</comment>
<evidence type="ECO:0000256" key="2">
    <source>
        <dbReference type="ARBA" id="ARBA00022679"/>
    </source>
</evidence>
<dbReference type="NCBIfam" id="TIGR03707">
    <property type="entry name" value="PPK2_P_aer"/>
    <property type="match status" value="1"/>
</dbReference>
<dbReference type="PANTHER" id="PTHR34383">
    <property type="entry name" value="POLYPHOSPHATE:AMP PHOSPHOTRANSFERASE-RELATED"/>
    <property type="match status" value="1"/>
</dbReference>
<evidence type="ECO:0000313" key="7">
    <source>
        <dbReference type="EMBL" id="ATX81498.1"/>
    </source>
</evidence>
<dbReference type="GO" id="GO:0006793">
    <property type="term" value="P:phosphorus metabolic process"/>
    <property type="evidence" value="ECO:0007669"/>
    <property type="project" value="InterPro"/>
</dbReference>
<evidence type="ECO:0000256" key="4">
    <source>
        <dbReference type="RuleBase" id="RU369062"/>
    </source>
</evidence>
<accession>A0A2K8L2F6</accession>
<comment type="function">
    <text evidence="4">Uses inorganic polyphosphate (polyP) as a donor to convert GDP to GTP or ADP to ATP.</text>
</comment>
<evidence type="ECO:0000259" key="6">
    <source>
        <dbReference type="Pfam" id="PF03976"/>
    </source>
</evidence>
<dbReference type="Gene3D" id="3.40.50.300">
    <property type="entry name" value="P-loop containing nucleotide triphosphate hydrolases"/>
    <property type="match status" value="1"/>
</dbReference>
<protein>
    <recommendedName>
        <fullName evidence="4">ADP/GDP-polyphosphate phosphotransferase</fullName>
        <ecNumber evidence="4">2.7.4.-</ecNumber>
    </recommendedName>
    <alternativeName>
        <fullName evidence="4">Polyphosphate kinase PPK2</fullName>
    </alternativeName>
</protein>
<keyword evidence="3 4" id="KW-0418">Kinase</keyword>
<gene>
    <name evidence="7" type="ORF">Ga0123462_0628</name>
</gene>
<evidence type="ECO:0000256" key="1">
    <source>
        <dbReference type="ARBA" id="ARBA00009924"/>
    </source>
</evidence>
<evidence type="ECO:0000313" key="8">
    <source>
        <dbReference type="Proteomes" id="UP000231637"/>
    </source>
</evidence>
<dbReference type="Pfam" id="PF03976">
    <property type="entry name" value="PPK2"/>
    <property type="match status" value="1"/>
</dbReference>
<keyword evidence="2 4" id="KW-0808">Transferase</keyword>
<sequence length="303" mass="35665">MNRLANPEVTLDEGPEVMPQENPRSYESLIEAHGLSDSKVESIITKYLQEKELKPYQAELIKLQQHLDRTKQRMIILFEGRDAAAKGGTIRRVTRYMNEKHYRIIAMGKPTEEQRSQWFFQKYISQFPHGGEVVLFDRSWYNRAMVEPVFGFCSPEEYKQFMRGVVGFEKEIVRQGTILVKIYFSVTKDAQKDRFDRRKNDPLRQWKLSEVDMQAQERWDDFTKTKYEMLKRTHTSSAPWTVIRSMDKHKCRLNAIKAILNSVDYDDYSEELDFVPDDGVVISGAREIELMNKQRLRSGKFVG</sequence>
<dbReference type="OrthoDB" id="9775224at2"/>